<dbReference type="SMART" id="SM00827">
    <property type="entry name" value="PKS_AT"/>
    <property type="match status" value="1"/>
</dbReference>
<proteinExistence type="inferred from homology"/>
<dbReference type="Pfam" id="PF00698">
    <property type="entry name" value="Acyl_transf_1"/>
    <property type="match status" value="1"/>
</dbReference>
<comment type="caution">
    <text evidence="9">The sequence shown here is derived from an EMBL/GenBank/DDBJ whole genome shotgun (WGS) entry which is preliminary data.</text>
</comment>
<sequence>MSRAFVFPGQGAQTIGMGRALAEAYPAARAVFDEVDEALGESLSTLIWDGEQEALTLTQNAQPALMATSLAAFRALEAEGVNIADAAFVAGHSLGEYSALAAAGALSVPDAARLLRIRGRAMQDAVPVGVGAMAALLGLDFATVREVAEEAAQGQVCQAANDNDPSQVVVSGDKDAVERACEIAKARGAKRAMLLPVSAPFHCALMQPAAEVMAQALAEVTLTAPAVPLVANVRAAAVSDPDEIRALLVEQVTGSVRWRESVSWMAGQGVDEVWEIGAGKALSGMIRRIEKSIVCKAVGTPDDVAAVSAAKEG</sequence>
<dbReference type="RefSeq" id="WP_119398208.1">
    <property type="nucleotide sequence ID" value="NZ_QWJJ01000004.1"/>
</dbReference>
<accession>A0A399J379</accession>
<dbReference type="NCBIfam" id="TIGR00128">
    <property type="entry name" value="fabD"/>
    <property type="match status" value="1"/>
</dbReference>
<gene>
    <name evidence="9" type="primary">fabD</name>
    <name evidence="9" type="ORF">DL237_06430</name>
</gene>
<dbReference type="InterPro" id="IPR016035">
    <property type="entry name" value="Acyl_Trfase/lysoPLipase"/>
</dbReference>
<dbReference type="InterPro" id="IPR016036">
    <property type="entry name" value="Malonyl_transacylase_ACP-bd"/>
</dbReference>
<feature type="active site" evidence="7">
    <location>
        <position position="93"/>
    </location>
</feature>
<protein>
    <recommendedName>
        <fullName evidence="2 6">Malonyl CoA-acyl carrier protein transacylase</fullName>
        <ecNumber evidence="1 6">2.3.1.39</ecNumber>
    </recommendedName>
</protein>
<dbReference type="EMBL" id="QWJJ01000004">
    <property type="protein sequence ID" value="RII39774.1"/>
    <property type="molecule type" value="Genomic_DNA"/>
</dbReference>
<organism evidence="9 10">
    <name type="scientific">Pseudooceanicola sediminis</name>
    <dbReference type="NCBI Taxonomy" id="2211117"/>
    <lineage>
        <taxon>Bacteria</taxon>
        <taxon>Pseudomonadati</taxon>
        <taxon>Pseudomonadota</taxon>
        <taxon>Alphaproteobacteria</taxon>
        <taxon>Rhodobacterales</taxon>
        <taxon>Paracoccaceae</taxon>
        <taxon>Pseudooceanicola</taxon>
    </lineage>
</organism>
<keyword evidence="10" id="KW-1185">Reference proteome</keyword>
<dbReference type="InterPro" id="IPR024925">
    <property type="entry name" value="Malonyl_CoA-ACP_transAc"/>
</dbReference>
<evidence type="ECO:0000256" key="6">
    <source>
        <dbReference type="PIRNR" id="PIRNR000446"/>
    </source>
</evidence>
<evidence type="ECO:0000256" key="2">
    <source>
        <dbReference type="ARBA" id="ARBA00018953"/>
    </source>
</evidence>
<evidence type="ECO:0000256" key="1">
    <source>
        <dbReference type="ARBA" id="ARBA00013258"/>
    </source>
</evidence>
<dbReference type="FunFam" id="3.30.70.250:FF:000001">
    <property type="entry name" value="Malonyl CoA-acyl carrier protein transacylase"/>
    <property type="match status" value="1"/>
</dbReference>
<dbReference type="Gene3D" id="3.40.366.10">
    <property type="entry name" value="Malonyl-Coenzyme A Acyl Carrier Protein, domain 2"/>
    <property type="match status" value="1"/>
</dbReference>
<evidence type="ECO:0000259" key="8">
    <source>
        <dbReference type="SMART" id="SM00827"/>
    </source>
</evidence>
<dbReference type="EC" id="2.3.1.39" evidence="1 6"/>
<dbReference type="OrthoDB" id="9808564at2"/>
<reference evidence="9 10" key="1">
    <citation type="submission" date="2018-08" db="EMBL/GenBank/DDBJ databases">
        <title>Pseudooceanicola sediminis CY03 in the family Rhodobacteracea.</title>
        <authorList>
            <person name="Zhang Y.-J."/>
        </authorList>
    </citation>
    <scope>NUCLEOTIDE SEQUENCE [LARGE SCALE GENOMIC DNA]</scope>
    <source>
        <strain evidence="9 10">CY03</strain>
    </source>
</reference>
<dbReference type="InterPro" id="IPR014043">
    <property type="entry name" value="Acyl_transferase_dom"/>
</dbReference>
<dbReference type="GO" id="GO:0004314">
    <property type="term" value="F:[acyl-carrier-protein] S-malonyltransferase activity"/>
    <property type="evidence" value="ECO:0007669"/>
    <property type="project" value="UniProtKB-EC"/>
</dbReference>
<keyword evidence="3 6" id="KW-0808">Transferase</keyword>
<evidence type="ECO:0000256" key="5">
    <source>
        <dbReference type="ARBA" id="ARBA00048462"/>
    </source>
</evidence>
<dbReference type="PANTHER" id="PTHR42681:SF1">
    <property type="entry name" value="MALONYL-COA-ACYL CARRIER PROTEIN TRANSACYLASE, MITOCHONDRIAL"/>
    <property type="match status" value="1"/>
</dbReference>
<dbReference type="GO" id="GO:0005829">
    <property type="term" value="C:cytosol"/>
    <property type="evidence" value="ECO:0007669"/>
    <property type="project" value="TreeGrafter"/>
</dbReference>
<dbReference type="InterPro" id="IPR001227">
    <property type="entry name" value="Ac_transferase_dom_sf"/>
</dbReference>
<dbReference type="GO" id="GO:0006633">
    <property type="term" value="P:fatty acid biosynthetic process"/>
    <property type="evidence" value="ECO:0007669"/>
    <property type="project" value="TreeGrafter"/>
</dbReference>
<feature type="active site" evidence="7">
    <location>
        <position position="202"/>
    </location>
</feature>
<dbReference type="AlphaFoldDB" id="A0A399J379"/>
<evidence type="ECO:0000256" key="7">
    <source>
        <dbReference type="PIRSR" id="PIRSR000446-1"/>
    </source>
</evidence>
<name>A0A399J379_9RHOB</name>
<dbReference type="PANTHER" id="PTHR42681">
    <property type="entry name" value="MALONYL-COA-ACYL CARRIER PROTEIN TRANSACYLASE, MITOCHONDRIAL"/>
    <property type="match status" value="1"/>
</dbReference>
<dbReference type="Gene3D" id="3.30.70.250">
    <property type="entry name" value="Malonyl-CoA ACP transacylase, ACP-binding"/>
    <property type="match status" value="1"/>
</dbReference>
<dbReference type="SUPFAM" id="SSF55048">
    <property type="entry name" value="Probable ACP-binding domain of malonyl-CoA ACP transacylase"/>
    <property type="match status" value="1"/>
</dbReference>
<feature type="domain" description="Malonyl-CoA:ACP transacylase (MAT)" evidence="8">
    <location>
        <begin position="6"/>
        <end position="312"/>
    </location>
</feature>
<comment type="catalytic activity">
    <reaction evidence="5 6">
        <text>holo-[ACP] + malonyl-CoA = malonyl-[ACP] + CoA</text>
        <dbReference type="Rhea" id="RHEA:41792"/>
        <dbReference type="Rhea" id="RHEA-COMP:9623"/>
        <dbReference type="Rhea" id="RHEA-COMP:9685"/>
        <dbReference type="ChEBI" id="CHEBI:57287"/>
        <dbReference type="ChEBI" id="CHEBI:57384"/>
        <dbReference type="ChEBI" id="CHEBI:64479"/>
        <dbReference type="ChEBI" id="CHEBI:78449"/>
        <dbReference type="EC" id="2.3.1.39"/>
    </reaction>
</comment>
<dbReference type="InterPro" id="IPR050858">
    <property type="entry name" value="Mal-CoA-ACP_Trans/PKS_FabD"/>
</dbReference>
<evidence type="ECO:0000313" key="9">
    <source>
        <dbReference type="EMBL" id="RII39774.1"/>
    </source>
</evidence>
<keyword evidence="4 6" id="KW-0012">Acyltransferase</keyword>
<evidence type="ECO:0000256" key="3">
    <source>
        <dbReference type="ARBA" id="ARBA00022679"/>
    </source>
</evidence>
<dbReference type="Proteomes" id="UP000265848">
    <property type="component" value="Unassembled WGS sequence"/>
</dbReference>
<dbReference type="PIRSF" id="PIRSF000446">
    <property type="entry name" value="Mct"/>
    <property type="match status" value="1"/>
</dbReference>
<comment type="similarity">
    <text evidence="6">Belongs to the fabD family.</text>
</comment>
<dbReference type="SUPFAM" id="SSF52151">
    <property type="entry name" value="FabD/lysophospholipase-like"/>
    <property type="match status" value="1"/>
</dbReference>
<evidence type="ECO:0000256" key="4">
    <source>
        <dbReference type="ARBA" id="ARBA00023315"/>
    </source>
</evidence>
<evidence type="ECO:0000313" key="10">
    <source>
        <dbReference type="Proteomes" id="UP000265848"/>
    </source>
</evidence>
<dbReference type="InterPro" id="IPR004410">
    <property type="entry name" value="Malonyl_CoA-ACP_transAc_FabD"/>
</dbReference>